<keyword evidence="2" id="KW-1185">Reference proteome</keyword>
<dbReference type="Proteomes" id="UP001501725">
    <property type="component" value="Unassembled WGS sequence"/>
</dbReference>
<comment type="caution">
    <text evidence="1">The sequence shown here is derived from an EMBL/GenBank/DDBJ whole genome shotgun (WGS) entry which is preliminary data.</text>
</comment>
<dbReference type="InterPro" id="IPR016024">
    <property type="entry name" value="ARM-type_fold"/>
</dbReference>
<dbReference type="Gene3D" id="1.25.10.90">
    <property type="match status" value="1"/>
</dbReference>
<dbReference type="Pfam" id="PF08713">
    <property type="entry name" value="DNA_alkylation"/>
    <property type="match status" value="1"/>
</dbReference>
<proteinExistence type="predicted"/>
<dbReference type="PANTHER" id="PTHR34070:SF1">
    <property type="entry name" value="DNA ALKYLATION REPAIR PROTEIN"/>
    <property type="match status" value="1"/>
</dbReference>
<evidence type="ECO:0000313" key="2">
    <source>
        <dbReference type="Proteomes" id="UP001501725"/>
    </source>
</evidence>
<reference evidence="2" key="1">
    <citation type="journal article" date="2019" name="Int. J. Syst. Evol. Microbiol.">
        <title>The Global Catalogue of Microorganisms (GCM) 10K type strain sequencing project: providing services to taxonomists for standard genome sequencing and annotation.</title>
        <authorList>
            <consortium name="The Broad Institute Genomics Platform"/>
            <consortium name="The Broad Institute Genome Sequencing Center for Infectious Disease"/>
            <person name="Wu L."/>
            <person name="Ma J."/>
        </authorList>
    </citation>
    <scope>NUCLEOTIDE SEQUENCE [LARGE SCALE GENOMIC DNA]</scope>
    <source>
        <strain evidence="2">JCM 17919</strain>
    </source>
</reference>
<name>A0ABP8HEZ9_9BACT</name>
<organism evidence="1 2">
    <name type="scientific">Flaviaesturariibacter amylovorans</name>
    <dbReference type="NCBI Taxonomy" id="1084520"/>
    <lineage>
        <taxon>Bacteria</taxon>
        <taxon>Pseudomonadati</taxon>
        <taxon>Bacteroidota</taxon>
        <taxon>Chitinophagia</taxon>
        <taxon>Chitinophagales</taxon>
        <taxon>Chitinophagaceae</taxon>
        <taxon>Flaviaestuariibacter</taxon>
    </lineage>
</organism>
<protein>
    <submittedName>
        <fullName evidence="1">DNA alkylation repair protein</fullName>
    </submittedName>
</protein>
<dbReference type="SUPFAM" id="SSF48371">
    <property type="entry name" value="ARM repeat"/>
    <property type="match status" value="1"/>
</dbReference>
<sequence length="197" mass="22392">MADTRALAKAYARELSGQGKESVFVLCEDLWRSGMMEEGHIAAAWALTQKKHFATDDLGTFTHWIDAHVHNWAHCDDFCNNVLGAYLMKFPEQLPVLREWAVSKNRWVRRAAAVSLIVPARKGAFLEESLAIAGALLTDPDDLVQKGYGWLLKEQCKMNEDAVFAFVCRHKARMPRTALRYAIEKMPEARKREAMAR</sequence>
<evidence type="ECO:0000313" key="1">
    <source>
        <dbReference type="EMBL" id="GAA4338442.1"/>
    </source>
</evidence>
<dbReference type="EMBL" id="BAABGY010000011">
    <property type="protein sequence ID" value="GAA4338442.1"/>
    <property type="molecule type" value="Genomic_DNA"/>
</dbReference>
<gene>
    <name evidence="1" type="ORF">GCM10023184_34890</name>
</gene>
<accession>A0ABP8HEZ9</accession>
<dbReference type="PANTHER" id="PTHR34070">
    <property type="entry name" value="ARMADILLO-TYPE FOLD"/>
    <property type="match status" value="1"/>
</dbReference>
<dbReference type="CDD" id="cd06561">
    <property type="entry name" value="AlkD_like"/>
    <property type="match status" value="1"/>
</dbReference>
<dbReference type="InterPro" id="IPR014825">
    <property type="entry name" value="DNA_alkylation"/>
</dbReference>